<keyword evidence="6 8" id="KW-0408">Iron</keyword>
<comment type="caution">
    <text evidence="12">The sequence shown here is derived from an EMBL/GenBank/DDBJ whole genome shotgun (WGS) entry which is preliminary data.</text>
</comment>
<dbReference type="HAMAP" id="MF_01865">
    <property type="entry name" value="MTTase_RimO"/>
    <property type="match status" value="1"/>
</dbReference>
<comment type="subcellular location">
    <subcellularLocation>
        <location evidence="8">Cytoplasm</location>
    </subcellularLocation>
</comment>
<dbReference type="SFLD" id="SFLDG01082">
    <property type="entry name" value="B12-binding_domain_containing"/>
    <property type="match status" value="1"/>
</dbReference>
<dbReference type="GO" id="GO:0103039">
    <property type="term" value="F:protein methylthiotransferase activity"/>
    <property type="evidence" value="ECO:0007669"/>
    <property type="project" value="UniProtKB-EC"/>
</dbReference>
<gene>
    <name evidence="8 12" type="primary">rimO</name>
    <name evidence="12" type="ORF">D1639_10695</name>
</gene>
<dbReference type="Pfam" id="PF00919">
    <property type="entry name" value="UPF0004"/>
    <property type="match status" value="1"/>
</dbReference>
<evidence type="ECO:0000256" key="2">
    <source>
        <dbReference type="ARBA" id="ARBA00022490"/>
    </source>
</evidence>
<dbReference type="EMBL" id="QWKH01000132">
    <property type="protein sequence ID" value="NBI35484.1"/>
    <property type="molecule type" value="Genomic_DNA"/>
</dbReference>
<dbReference type="NCBIfam" id="TIGR00089">
    <property type="entry name" value="MiaB/RimO family radical SAM methylthiotransferase"/>
    <property type="match status" value="1"/>
</dbReference>
<dbReference type="Gene3D" id="3.80.30.20">
    <property type="entry name" value="tm_1862 like domain"/>
    <property type="match status" value="1"/>
</dbReference>
<dbReference type="GO" id="GO:0051539">
    <property type="term" value="F:4 iron, 4 sulfur cluster binding"/>
    <property type="evidence" value="ECO:0007669"/>
    <property type="project" value="UniProtKB-UniRule"/>
</dbReference>
<evidence type="ECO:0000256" key="5">
    <source>
        <dbReference type="ARBA" id="ARBA00022723"/>
    </source>
</evidence>
<keyword evidence="12" id="KW-0689">Ribosomal protein</keyword>
<evidence type="ECO:0000313" key="12">
    <source>
        <dbReference type="EMBL" id="NBI35484.1"/>
    </source>
</evidence>
<evidence type="ECO:0000256" key="1">
    <source>
        <dbReference type="ARBA" id="ARBA00022485"/>
    </source>
</evidence>
<comment type="catalytic activity">
    <reaction evidence="8">
        <text>L-aspartate(89)-[ribosomal protein uS12]-hydrogen + (sulfur carrier)-SH + AH2 + 2 S-adenosyl-L-methionine = 3-methylsulfanyl-L-aspartate(89)-[ribosomal protein uS12]-hydrogen + (sulfur carrier)-H + 5'-deoxyadenosine + L-methionine + A + S-adenosyl-L-homocysteine + 2 H(+)</text>
        <dbReference type="Rhea" id="RHEA:37087"/>
        <dbReference type="Rhea" id="RHEA-COMP:10460"/>
        <dbReference type="Rhea" id="RHEA-COMP:10461"/>
        <dbReference type="Rhea" id="RHEA-COMP:14737"/>
        <dbReference type="Rhea" id="RHEA-COMP:14739"/>
        <dbReference type="ChEBI" id="CHEBI:13193"/>
        <dbReference type="ChEBI" id="CHEBI:15378"/>
        <dbReference type="ChEBI" id="CHEBI:17319"/>
        <dbReference type="ChEBI" id="CHEBI:17499"/>
        <dbReference type="ChEBI" id="CHEBI:29917"/>
        <dbReference type="ChEBI" id="CHEBI:29961"/>
        <dbReference type="ChEBI" id="CHEBI:57844"/>
        <dbReference type="ChEBI" id="CHEBI:57856"/>
        <dbReference type="ChEBI" id="CHEBI:59789"/>
        <dbReference type="ChEBI" id="CHEBI:64428"/>
        <dbReference type="ChEBI" id="CHEBI:73599"/>
        <dbReference type="EC" id="2.8.4.4"/>
    </reaction>
</comment>
<dbReference type="PROSITE" id="PS51918">
    <property type="entry name" value="RADICAL_SAM"/>
    <property type="match status" value="1"/>
</dbReference>
<dbReference type="GO" id="GO:0005829">
    <property type="term" value="C:cytosol"/>
    <property type="evidence" value="ECO:0007669"/>
    <property type="project" value="TreeGrafter"/>
</dbReference>
<feature type="binding site" evidence="8">
    <location>
        <position position="170"/>
    </location>
    <ligand>
        <name>[4Fe-4S] cluster</name>
        <dbReference type="ChEBI" id="CHEBI:49883"/>
        <label>2</label>
        <note>4Fe-4S-S-AdoMet</note>
    </ligand>
</feature>
<dbReference type="SFLD" id="SFLDG01061">
    <property type="entry name" value="methylthiotransferase"/>
    <property type="match status" value="1"/>
</dbReference>
<feature type="domain" description="TRAM" evidence="9">
    <location>
        <begin position="382"/>
        <end position="443"/>
    </location>
</feature>
<dbReference type="PANTHER" id="PTHR43837">
    <property type="entry name" value="RIBOSOMAL PROTEIN S12 METHYLTHIOTRANSFERASE RIMO"/>
    <property type="match status" value="1"/>
</dbReference>
<reference evidence="12" key="1">
    <citation type="submission" date="2018-08" db="EMBL/GenBank/DDBJ databases">
        <title>Murine metabolic-syndrome-specific gut microbial biobank.</title>
        <authorList>
            <person name="Liu C."/>
        </authorList>
    </citation>
    <scope>NUCLEOTIDE SEQUENCE [LARGE SCALE GENOMIC DNA]</scope>
    <source>
        <strain evidence="12">Z82</strain>
    </source>
</reference>
<evidence type="ECO:0000256" key="3">
    <source>
        <dbReference type="ARBA" id="ARBA00022679"/>
    </source>
</evidence>
<feature type="domain" description="Radical SAM core" evidence="11">
    <location>
        <begin position="149"/>
        <end position="380"/>
    </location>
</feature>
<dbReference type="InterPro" id="IPR020612">
    <property type="entry name" value="Methylthiotransferase_CS"/>
</dbReference>
<evidence type="ECO:0000259" key="11">
    <source>
        <dbReference type="PROSITE" id="PS51918"/>
    </source>
</evidence>
<evidence type="ECO:0000259" key="10">
    <source>
        <dbReference type="PROSITE" id="PS51449"/>
    </source>
</evidence>
<dbReference type="PANTHER" id="PTHR43837:SF1">
    <property type="entry name" value="RIBOSOMAL PROTEIN US12 METHYLTHIOTRANSFERASE RIMO"/>
    <property type="match status" value="1"/>
</dbReference>
<keyword evidence="7 8" id="KW-0411">Iron-sulfur</keyword>
<feature type="binding site" evidence="8">
    <location>
        <position position="19"/>
    </location>
    <ligand>
        <name>[4Fe-4S] cluster</name>
        <dbReference type="ChEBI" id="CHEBI:49883"/>
        <label>1</label>
    </ligand>
</feature>
<dbReference type="InterPro" id="IPR006638">
    <property type="entry name" value="Elp3/MiaA/NifB-like_rSAM"/>
</dbReference>
<keyword evidence="4 8" id="KW-0949">S-adenosyl-L-methionine</keyword>
<evidence type="ECO:0000256" key="4">
    <source>
        <dbReference type="ARBA" id="ARBA00022691"/>
    </source>
</evidence>
<dbReference type="InterPro" id="IPR038135">
    <property type="entry name" value="Methylthiotransferase_N_sf"/>
</dbReference>
<dbReference type="Pfam" id="PF18693">
    <property type="entry name" value="TRAM_2"/>
    <property type="match status" value="1"/>
</dbReference>
<dbReference type="InterPro" id="IPR007197">
    <property type="entry name" value="rSAM"/>
</dbReference>
<dbReference type="CDD" id="cd01335">
    <property type="entry name" value="Radical_SAM"/>
    <property type="match status" value="1"/>
</dbReference>
<protein>
    <recommendedName>
        <fullName evidence="8">Ribosomal protein uS12 methylthiotransferase RimO</fullName>
        <shortName evidence="8">uS12 MTTase</shortName>
        <shortName evidence="8">uS12 methylthiotransferase</shortName>
        <ecNumber evidence="8">2.8.4.4</ecNumber>
    </recommendedName>
    <alternativeName>
        <fullName evidence="8">Ribosomal protein uS12 (aspartate-C(3))-methylthiotransferase</fullName>
    </alternativeName>
    <alternativeName>
        <fullName evidence="8">Ribosome maturation factor RimO</fullName>
    </alternativeName>
</protein>
<dbReference type="GO" id="GO:0046872">
    <property type="term" value="F:metal ion binding"/>
    <property type="evidence" value="ECO:0007669"/>
    <property type="project" value="UniProtKB-KW"/>
</dbReference>
<dbReference type="Gene3D" id="2.40.50.140">
    <property type="entry name" value="Nucleic acid-binding proteins"/>
    <property type="match status" value="1"/>
</dbReference>
<proteinExistence type="inferred from homology"/>
<dbReference type="EC" id="2.8.4.4" evidence="8"/>
<feature type="binding site" evidence="8">
    <location>
        <position position="89"/>
    </location>
    <ligand>
        <name>[4Fe-4S] cluster</name>
        <dbReference type="ChEBI" id="CHEBI:49883"/>
        <label>1</label>
    </ligand>
</feature>
<dbReference type="InterPro" id="IPR013848">
    <property type="entry name" value="Methylthiotransferase_N"/>
</dbReference>
<keyword evidence="2 8" id="KW-0963">Cytoplasm</keyword>
<comment type="function">
    <text evidence="8">Catalyzes the methylthiolation of an aspartic acid residue of ribosomal protein uS12.</text>
</comment>
<dbReference type="InterPro" id="IPR012340">
    <property type="entry name" value="NA-bd_OB-fold"/>
</dbReference>
<dbReference type="GO" id="GO:0035599">
    <property type="term" value="F:aspartic acid methylthiotransferase activity"/>
    <property type="evidence" value="ECO:0007669"/>
    <property type="project" value="TreeGrafter"/>
</dbReference>
<comment type="similarity">
    <text evidence="8">Belongs to the methylthiotransferase family. RimO subfamily.</text>
</comment>
<keyword evidence="1 8" id="KW-0004">4Fe-4S</keyword>
<dbReference type="PROSITE" id="PS50926">
    <property type="entry name" value="TRAM"/>
    <property type="match status" value="1"/>
</dbReference>
<dbReference type="SFLD" id="SFLDF00274">
    <property type="entry name" value="ribosomal_protein_S12_methylth"/>
    <property type="match status" value="1"/>
</dbReference>
<dbReference type="InterPro" id="IPR005840">
    <property type="entry name" value="Ribosomal_uS12_MeSTrfase_RimO"/>
</dbReference>
<organism evidence="12">
    <name type="scientific">Muribaculaceae bacterium Z82</name>
    <dbReference type="NCBI Taxonomy" id="2304548"/>
    <lineage>
        <taxon>Bacteria</taxon>
        <taxon>Pseudomonadati</taxon>
        <taxon>Bacteroidota</taxon>
        <taxon>Bacteroidia</taxon>
        <taxon>Bacteroidales</taxon>
        <taxon>Muribaculaceae</taxon>
    </lineage>
</organism>
<dbReference type="NCBIfam" id="TIGR01125">
    <property type="entry name" value="30S ribosomal protein S12 methylthiotransferase RimO"/>
    <property type="match status" value="1"/>
</dbReference>
<evidence type="ECO:0000256" key="7">
    <source>
        <dbReference type="ARBA" id="ARBA00023014"/>
    </source>
</evidence>
<dbReference type="GO" id="GO:0005840">
    <property type="term" value="C:ribosome"/>
    <property type="evidence" value="ECO:0007669"/>
    <property type="project" value="UniProtKB-KW"/>
</dbReference>
<dbReference type="SMART" id="SM00729">
    <property type="entry name" value="Elp3"/>
    <property type="match status" value="1"/>
</dbReference>
<feature type="binding site" evidence="8">
    <location>
        <position position="163"/>
    </location>
    <ligand>
        <name>[4Fe-4S] cluster</name>
        <dbReference type="ChEBI" id="CHEBI:49883"/>
        <label>2</label>
        <note>4Fe-4S-S-AdoMet</note>
    </ligand>
</feature>
<evidence type="ECO:0000256" key="8">
    <source>
        <dbReference type="HAMAP-Rule" id="MF_01865"/>
    </source>
</evidence>
<dbReference type="SFLD" id="SFLDS00029">
    <property type="entry name" value="Radical_SAM"/>
    <property type="match status" value="1"/>
</dbReference>
<dbReference type="SUPFAM" id="SSF102114">
    <property type="entry name" value="Radical SAM enzymes"/>
    <property type="match status" value="1"/>
</dbReference>
<comment type="cofactor">
    <cofactor evidence="8">
        <name>[4Fe-4S] cluster</name>
        <dbReference type="ChEBI" id="CHEBI:49883"/>
    </cofactor>
    <text evidence="8">Binds 2 [4Fe-4S] clusters. One cluster is coordinated with 3 cysteines and an exchangeable S-adenosyl-L-methionine.</text>
</comment>
<dbReference type="PROSITE" id="PS51449">
    <property type="entry name" value="MTTASE_N"/>
    <property type="match status" value="1"/>
</dbReference>
<keyword evidence="3 8" id="KW-0808">Transferase</keyword>
<feature type="binding site" evidence="8">
    <location>
        <position position="167"/>
    </location>
    <ligand>
        <name>[4Fe-4S] cluster</name>
        <dbReference type="ChEBI" id="CHEBI:49883"/>
        <label>2</label>
        <note>4Fe-4S-S-AdoMet</note>
    </ligand>
</feature>
<feature type="binding site" evidence="8">
    <location>
        <position position="55"/>
    </location>
    <ligand>
        <name>[4Fe-4S] cluster</name>
        <dbReference type="ChEBI" id="CHEBI:49883"/>
        <label>1</label>
    </ligand>
</feature>
<dbReference type="InterPro" id="IPR005839">
    <property type="entry name" value="Methylthiotransferase"/>
</dbReference>
<dbReference type="GO" id="GO:0006400">
    <property type="term" value="P:tRNA modification"/>
    <property type="evidence" value="ECO:0007669"/>
    <property type="project" value="InterPro"/>
</dbReference>
<dbReference type="InterPro" id="IPR058240">
    <property type="entry name" value="rSAM_sf"/>
</dbReference>
<evidence type="ECO:0000256" key="6">
    <source>
        <dbReference type="ARBA" id="ARBA00023004"/>
    </source>
</evidence>
<dbReference type="InterPro" id="IPR023404">
    <property type="entry name" value="rSAM_horseshoe"/>
</dbReference>
<keyword evidence="12" id="KW-0687">Ribonucleoprotein</keyword>
<keyword evidence="5 8" id="KW-0479">Metal-binding</keyword>
<name>A0A7C9NC09_9BACT</name>
<dbReference type="PROSITE" id="PS01278">
    <property type="entry name" value="MTTASE_RADICAL"/>
    <property type="match status" value="1"/>
</dbReference>
<accession>A0A7C9NC09</accession>
<sequence length="443" mass="47516">MSALGEGASPAVAFVTLGCAKNEVDTREMGERLLDAGFTVVDDPARAQAVVVNTCAFIQSAIEESLDAIFDAADLPNVVAGAPLIVAGCMPSRFGDELATELPEARSFLPCSREDDIAEVVSRALGLGGLPSGAPWRQPLGCGLEGESPAGAPFAYVKISDGCDRRCSFCTIPDIRGPYRSFSVETVARDVARQVERGAREIVLIAQDTGCYGHDLDEPTTLAALLDRMAAAYPDVWFRVMYTEPDGITDELLDVVAGRDNVCSYFDIPLQHVSATVLRSMRRRGDAEAFRALVGRIRSSVPGATLRTTLIAGFPGETDEQFQELCDFVAEGLFDYVGVFAYSAEEGTAAASLPGQLDEDEKRERAQAVRDVADAVCTAKVAKRVGSVCEVLVEGYEEDGQLYGRARCQAPEVDGVVYLESGEVGQFASVRIADTLLYEMESE</sequence>
<dbReference type="Gene3D" id="3.40.50.12160">
    <property type="entry name" value="Methylthiotransferase, N-terminal domain"/>
    <property type="match status" value="1"/>
</dbReference>
<dbReference type="Pfam" id="PF04055">
    <property type="entry name" value="Radical_SAM"/>
    <property type="match status" value="1"/>
</dbReference>
<dbReference type="AlphaFoldDB" id="A0A7C9NC09"/>
<feature type="domain" description="MTTase N-terminal" evidence="10">
    <location>
        <begin position="10"/>
        <end position="126"/>
    </location>
</feature>
<dbReference type="FunFam" id="3.80.30.20:FF:000001">
    <property type="entry name" value="tRNA-2-methylthio-N(6)-dimethylallyladenosine synthase 2"/>
    <property type="match status" value="1"/>
</dbReference>
<evidence type="ECO:0000259" key="9">
    <source>
        <dbReference type="PROSITE" id="PS50926"/>
    </source>
</evidence>
<dbReference type="InterPro" id="IPR002792">
    <property type="entry name" value="TRAM_dom"/>
</dbReference>